<dbReference type="Proteomes" id="UP000292082">
    <property type="component" value="Unassembled WGS sequence"/>
</dbReference>
<sequence length="109" mass="12228">MGSRKNALIVVGRRRLVSQTLETAGSLDAGVRTIRVARWARARVLAFWLSVCPRARCPSSAWPPICSQLRAFAGCSGRPSRMRRCKGRQTRLRSRRARFIKSPAMCKDA</sequence>
<proteinExistence type="predicted"/>
<keyword evidence="2" id="KW-1185">Reference proteome</keyword>
<gene>
    <name evidence="1" type="ORF">BD310DRAFT_76466</name>
</gene>
<name>A0A4Q9PJX3_9APHY</name>
<dbReference type="EMBL" id="ML145189">
    <property type="protein sequence ID" value="TBU54423.1"/>
    <property type="molecule type" value="Genomic_DNA"/>
</dbReference>
<protein>
    <submittedName>
        <fullName evidence="1">Uncharacterized protein</fullName>
    </submittedName>
</protein>
<evidence type="ECO:0000313" key="2">
    <source>
        <dbReference type="Proteomes" id="UP000292082"/>
    </source>
</evidence>
<evidence type="ECO:0000313" key="1">
    <source>
        <dbReference type="EMBL" id="TBU54423.1"/>
    </source>
</evidence>
<organism evidence="1 2">
    <name type="scientific">Dichomitus squalens</name>
    <dbReference type="NCBI Taxonomy" id="114155"/>
    <lineage>
        <taxon>Eukaryota</taxon>
        <taxon>Fungi</taxon>
        <taxon>Dikarya</taxon>
        <taxon>Basidiomycota</taxon>
        <taxon>Agaricomycotina</taxon>
        <taxon>Agaricomycetes</taxon>
        <taxon>Polyporales</taxon>
        <taxon>Polyporaceae</taxon>
        <taxon>Dichomitus</taxon>
    </lineage>
</organism>
<dbReference type="AlphaFoldDB" id="A0A4Q9PJX3"/>
<reference evidence="1 2" key="1">
    <citation type="submission" date="2019-01" db="EMBL/GenBank/DDBJ databases">
        <title>Draft genome sequences of three monokaryotic isolates of the white-rot basidiomycete fungus Dichomitus squalens.</title>
        <authorList>
            <consortium name="DOE Joint Genome Institute"/>
            <person name="Lopez S.C."/>
            <person name="Andreopoulos B."/>
            <person name="Pangilinan J."/>
            <person name="Lipzen A."/>
            <person name="Riley R."/>
            <person name="Ahrendt S."/>
            <person name="Ng V."/>
            <person name="Barry K."/>
            <person name="Daum C."/>
            <person name="Grigoriev I.V."/>
            <person name="Hilden K.S."/>
            <person name="Makela M.R."/>
            <person name="de Vries R.P."/>
        </authorList>
    </citation>
    <scope>NUCLEOTIDE SEQUENCE [LARGE SCALE GENOMIC DNA]</scope>
    <source>
        <strain evidence="1 2">CBS 464.89</strain>
    </source>
</reference>
<accession>A0A4Q9PJX3</accession>